<sequence>MLKKALLAAATFFVIGFAMAQQANCWQQYVCGGGGCQWVTICR</sequence>
<evidence type="ECO:0000313" key="1">
    <source>
        <dbReference type="EMBL" id="CAB4151792.1"/>
    </source>
</evidence>
<accession>A0A6J5MZB2</accession>
<organism evidence="1">
    <name type="scientific">uncultured Caudovirales phage</name>
    <dbReference type="NCBI Taxonomy" id="2100421"/>
    <lineage>
        <taxon>Viruses</taxon>
        <taxon>Duplodnaviria</taxon>
        <taxon>Heunggongvirae</taxon>
        <taxon>Uroviricota</taxon>
        <taxon>Caudoviricetes</taxon>
        <taxon>Peduoviridae</taxon>
        <taxon>Maltschvirus</taxon>
        <taxon>Maltschvirus maltsch</taxon>
    </lineage>
</organism>
<name>A0A6J5MZB2_9CAUD</name>
<proteinExistence type="predicted"/>
<protein>
    <submittedName>
        <fullName evidence="1">Uncharacterized protein</fullName>
    </submittedName>
</protein>
<reference evidence="1" key="1">
    <citation type="submission" date="2020-04" db="EMBL/GenBank/DDBJ databases">
        <authorList>
            <person name="Chiriac C."/>
            <person name="Salcher M."/>
            <person name="Ghai R."/>
            <person name="Kavagutti S V."/>
        </authorList>
    </citation>
    <scope>NUCLEOTIDE SEQUENCE</scope>
</reference>
<dbReference type="EMBL" id="LR796556">
    <property type="protein sequence ID" value="CAB4151792.1"/>
    <property type="molecule type" value="Genomic_DNA"/>
</dbReference>
<gene>
    <name evidence="1" type="ORF">UFOVP599_35</name>
</gene>